<dbReference type="PANTHER" id="PTHR45921">
    <property type="entry name" value="IP01054P"/>
    <property type="match status" value="1"/>
</dbReference>
<evidence type="ECO:0000259" key="9">
    <source>
        <dbReference type="PROSITE" id="PS50071"/>
    </source>
</evidence>
<proteinExistence type="predicted"/>
<comment type="subcellular location">
    <subcellularLocation>
        <location evidence="1 6 7">Nucleus</location>
    </subcellularLocation>
</comment>
<dbReference type="SUPFAM" id="SSF46689">
    <property type="entry name" value="Homeodomain-like"/>
    <property type="match status" value="1"/>
</dbReference>
<dbReference type="InterPro" id="IPR042247">
    <property type="entry name" value="TLX1/2/3"/>
</dbReference>
<gene>
    <name evidence="10" type="ORF">BaRGS_00029452</name>
</gene>
<dbReference type="PANTHER" id="PTHR45921:SF6">
    <property type="entry name" value="C15"/>
    <property type="match status" value="1"/>
</dbReference>
<feature type="domain" description="Homeobox" evidence="9">
    <location>
        <begin position="285"/>
        <end position="345"/>
    </location>
</feature>
<feature type="compositionally biased region" description="Basic and acidic residues" evidence="8">
    <location>
        <begin position="14"/>
        <end position="35"/>
    </location>
</feature>
<dbReference type="SMART" id="SM00389">
    <property type="entry name" value="HOX"/>
    <property type="match status" value="1"/>
</dbReference>
<feature type="compositionally biased region" description="Low complexity" evidence="8">
    <location>
        <begin position="36"/>
        <end position="56"/>
    </location>
</feature>
<dbReference type="InterPro" id="IPR020479">
    <property type="entry name" value="HD_metazoa"/>
</dbReference>
<feature type="compositionally biased region" description="Basic and acidic residues" evidence="8">
    <location>
        <begin position="163"/>
        <end position="173"/>
    </location>
</feature>
<feature type="compositionally biased region" description="Polar residues" evidence="8">
    <location>
        <begin position="69"/>
        <end position="94"/>
    </location>
</feature>
<dbReference type="Pfam" id="PF00046">
    <property type="entry name" value="Homeodomain"/>
    <property type="match status" value="1"/>
</dbReference>
<dbReference type="Proteomes" id="UP001519460">
    <property type="component" value="Unassembled WGS sequence"/>
</dbReference>
<keyword evidence="4 6" id="KW-0371">Homeobox</keyword>
<feature type="region of interest" description="Disordered" evidence="8">
    <location>
        <begin position="1"/>
        <end position="124"/>
    </location>
</feature>
<dbReference type="Gene3D" id="1.10.10.60">
    <property type="entry name" value="Homeodomain-like"/>
    <property type="match status" value="1"/>
</dbReference>
<dbReference type="InterPro" id="IPR017970">
    <property type="entry name" value="Homeobox_CS"/>
</dbReference>
<keyword evidence="11" id="KW-1185">Reference proteome</keyword>
<dbReference type="PROSITE" id="PS00027">
    <property type="entry name" value="HOMEOBOX_1"/>
    <property type="match status" value="1"/>
</dbReference>
<evidence type="ECO:0000313" key="11">
    <source>
        <dbReference type="Proteomes" id="UP001519460"/>
    </source>
</evidence>
<dbReference type="PRINTS" id="PR00024">
    <property type="entry name" value="HOMEOBOX"/>
</dbReference>
<keyword evidence="3 6" id="KW-0238">DNA-binding</keyword>
<dbReference type="PROSITE" id="PS50071">
    <property type="entry name" value="HOMEOBOX_2"/>
    <property type="match status" value="1"/>
</dbReference>
<protein>
    <recommendedName>
        <fullName evidence="9">Homeobox domain-containing protein</fullName>
    </recommendedName>
</protein>
<evidence type="ECO:0000256" key="7">
    <source>
        <dbReference type="RuleBase" id="RU000682"/>
    </source>
</evidence>
<sequence>MLVEGGTLKAEALGNKRMEDEKGRSPPSHEAEGTNRELSSPISSRSLPSPRLSFESGQSAGQLSPVLRTDSSSSASDFGTDNERSLFTQSPSSTRAKKSPSKLSFGIDQILERKPTPVQKSQTHNDCVKDETIQHYAVYATDETMHDSTVKHGSDSETSDDYNDFKHDNDHASPQRSPFGAIASFYRSDLRNFGDFSRGRIPPSLGIMTPTCFSRTPDVFSARMRSESHVSFVGSGLSLVDPMGVRSGNGTSWASHHLFQCTGAHRDRFGVVRRVGHPYQNRAAPKRKKPRTAFTRSQVVELEKRFQRQKYLASAERSSLAKQLKMTDAQVKTWFQNRRTKWRRQTAEEREMERQAAHKFLLSLRTDEDRPMYPPVCIQPTSPSA</sequence>
<evidence type="ECO:0000256" key="6">
    <source>
        <dbReference type="PROSITE-ProRule" id="PRU00108"/>
    </source>
</evidence>
<dbReference type="GO" id="GO:0005634">
    <property type="term" value="C:nucleus"/>
    <property type="evidence" value="ECO:0007669"/>
    <property type="project" value="UniProtKB-SubCell"/>
</dbReference>
<dbReference type="GO" id="GO:0003677">
    <property type="term" value="F:DNA binding"/>
    <property type="evidence" value="ECO:0007669"/>
    <property type="project" value="UniProtKB-UniRule"/>
</dbReference>
<organism evidence="10 11">
    <name type="scientific">Batillaria attramentaria</name>
    <dbReference type="NCBI Taxonomy" id="370345"/>
    <lineage>
        <taxon>Eukaryota</taxon>
        <taxon>Metazoa</taxon>
        <taxon>Spiralia</taxon>
        <taxon>Lophotrochozoa</taxon>
        <taxon>Mollusca</taxon>
        <taxon>Gastropoda</taxon>
        <taxon>Caenogastropoda</taxon>
        <taxon>Sorbeoconcha</taxon>
        <taxon>Cerithioidea</taxon>
        <taxon>Batillariidae</taxon>
        <taxon>Batillaria</taxon>
    </lineage>
</organism>
<feature type="DNA-binding region" description="Homeobox" evidence="6">
    <location>
        <begin position="287"/>
        <end position="346"/>
    </location>
</feature>
<evidence type="ECO:0000256" key="5">
    <source>
        <dbReference type="ARBA" id="ARBA00023242"/>
    </source>
</evidence>
<evidence type="ECO:0000256" key="4">
    <source>
        <dbReference type="ARBA" id="ARBA00023155"/>
    </source>
</evidence>
<feature type="non-terminal residue" evidence="10">
    <location>
        <position position="385"/>
    </location>
</feature>
<evidence type="ECO:0000256" key="1">
    <source>
        <dbReference type="ARBA" id="ARBA00004123"/>
    </source>
</evidence>
<name>A0ABD0JX80_9CAEN</name>
<evidence type="ECO:0000256" key="3">
    <source>
        <dbReference type="ARBA" id="ARBA00023125"/>
    </source>
</evidence>
<accession>A0ABD0JX80</accession>
<dbReference type="AlphaFoldDB" id="A0ABD0JX80"/>
<dbReference type="FunFam" id="1.10.10.60:FF:000040">
    <property type="entry name" value="T-cell leukemia homeobox protein 3"/>
    <property type="match status" value="1"/>
</dbReference>
<dbReference type="InterPro" id="IPR001356">
    <property type="entry name" value="HD"/>
</dbReference>
<dbReference type="EMBL" id="JACVVK020000306">
    <property type="protein sequence ID" value="KAK7479282.1"/>
    <property type="molecule type" value="Genomic_DNA"/>
</dbReference>
<feature type="region of interest" description="Disordered" evidence="8">
    <location>
        <begin position="147"/>
        <end position="176"/>
    </location>
</feature>
<comment type="caution">
    <text evidence="10">The sequence shown here is derived from an EMBL/GenBank/DDBJ whole genome shotgun (WGS) entry which is preliminary data.</text>
</comment>
<evidence type="ECO:0000256" key="8">
    <source>
        <dbReference type="SAM" id="MobiDB-lite"/>
    </source>
</evidence>
<reference evidence="10 11" key="1">
    <citation type="journal article" date="2023" name="Sci. Data">
        <title>Genome assembly of the Korean intertidal mud-creeper Batillaria attramentaria.</title>
        <authorList>
            <person name="Patra A.K."/>
            <person name="Ho P.T."/>
            <person name="Jun S."/>
            <person name="Lee S.J."/>
            <person name="Kim Y."/>
            <person name="Won Y.J."/>
        </authorList>
    </citation>
    <scope>NUCLEOTIDE SEQUENCE [LARGE SCALE GENOMIC DNA]</scope>
    <source>
        <strain evidence="10">Wonlab-2016</strain>
    </source>
</reference>
<dbReference type="InterPro" id="IPR009057">
    <property type="entry name" value="Homeodomain-like_sf"/>
</dbReference>
<evidence type="ECO:0000313" key="10">
    <source>
        <dbReference type="EMBL" id="KAK7479282.1"/>
    </source>
</evidence>
<dbReference type="CDD" id="cd00086">
    <property type="entry name" value="homeodomain"/>
    <property type="match status" value="1"/>
</dbReference>
<keyword evidence="2" id="KW-0217">Developmental protein</keyword>
<evidence type="ECO:0000256" key="2">
    <source>
        <dbReference type="ARBA" id="ARBA00022473"/>
    </source>
</evidence>
<keyword evidence="5 6" id="KW-0539">Nucleus</keyword>